<comment type="caution">
    <text evidence="19">The sequence shown here is derived from an EMBL/GenBank/DDBJ whole genome shotgun (WGS) entry which is preliminary data.</text>
</comment>
<proteinExistence type="inferred from homology"/>
<keyword evidence="12" id="KW-0479">Metal-binding</keyword>
<evidence type="ECO:0000256" key="17">
    <source>
        <dbReference type="ARBA" id="ARBA00048974"/>
    </source>
</evidence>
<dbReference type="PANTHER" id="PTHR43076:SF1">
    <property type="entry name" value="LIPOYL SYNTHASE 2"/>
    <property type="match status" value="1"/>
</dbReference>
<dbReference type="CDD" id="cd01335">
    <property type="entry name" value="Radical_SAM"/>
    <property type="match status" value="2"/>
</dbReference>
<dbReference type="HAMAP" id="MF_01612">
    <property type="entry name" value="FO_synth_sub2"/>
    <property type="match status" value="1"/>
</dbReference>
<evidence type="ECO:0000256" key="6">
    <source>
        <dbReference type="ARBA" id="ARBA00012126"/>
    </source>
</evidence>
<dbReference type="InterPro" id="IPR019940">
    <property type="entry name" value="CofH_family"/>
</dbReference>
<comment type="similarity">
    <text evidence="4">In the C-terminal section; belongs to the radical SAM superfamily. CofH family.</text>
</comment>
<sequence length="785" mass="85540">MEELSAPLPTLLARAAASRDAGHGRIQSWSGKVFIPLTQLCRNLCHYCTFSQPPKKGERAYLTREEVLAVARAGQAAGCTEALFTLGDKPELRFAAARDELAALGHATTISYLREMCAAVLAETGLLPHVNAGVMTAGELASLRPVSASMGLMLESVSERLCEKGGAHYRSPDKAPAARLETIRLAGELAIPFTTGVLIGIGETREERIEALIAIRDLHAQYGHIQEVIVQNFRAKERTPMAGAPEPGMDDLLWTIAAARLILGPAMNIQAPPNLSSDDFGQLVEAGINDWGGVSPVTPDHVNPEAPWPEIARLREVTEARGRDLVQRLPVYPGWQGERWIDPALRRALLAASDAEGFARADEWSPGIALPARERREPSRPASPAVAGLIERAQAGDLLGEDEIVTLFAARGDDVEHICAAANDLRRRVNGETITYVVNRNINYTNICTYRCGFCAFSKGDMAEALRGRPYDLDQDEVIRRVREAWDRGATEVCLQGGIHPHYTGQTYIDLARAVREAVPQMHIHAFSPLEIRQGAATLGLDLATYLTRLKAVGLGTLPGTAAEILDDEIRAVICPDKLNTAEWLDVIGTAHAVGLKTTSTIMFGHVDSPRHWARHLIRLRELQQRTGGITEFVPLPFVPMESPMALKGQTRLGPTWREVRLMHAIARLALHPHITSIQTSWVKLGPDGVRAILEGGANDLGGTLMNESISRAAGAQHGQEMPPEAMEALIRSLGRIPRQRTTLYGEVPEDVRARGFAAPQLAPLVQTAPRKRARAPHKEVLTDA</sequence>
<keyword evidence="14" id="KW-0411">Iron-sulfur</keyword>
<dbReference type="SFLD" id="SFLDG01064">
    <property type="entry name" value="F420__menaquinone_cofactor_bio"/>
    <property type="match status" value="3"/>
</dbReference>
<dbReference type="InterPro" id="IPR058240">
    <property type="entry name" value="rSAM_sf"/>
</dbReference>
<evidence type="ECO:0000256" key="2">
    <source>
        <dbReference type="ARBA" id="ARBA00003692"/>
    </source>
</evidence>
<dbReference type="InterPro" id="IPR007197">
    <property type="entry name" value="rSAM"/>
</dbReference>
<evidence type="ECO:0000256" key="12">
    <source>
        <dbReference type="ARBA" id="ARBA00022723"/>
    </source>
</evidence>
<dbReference type="EC" id="2.5.1.147" evidence="7"/>
<dbReference type="Pfam" id="PF04055">
    <property type="entry name" value="Radical_SAM"/>
    <property type="match status" value="2"/>
</dbReference>
<dbReference type="SFLD" id="SFLDS00029">
    <property type="entry name" value="Radical_SAM"/>
    <property type="match status" value="3"/>
</dbReference>
<dbReference type="Gene3D" id="3.20.20.70">
    <property type="entry name" value="Aldolase class I"/>
    <property type="match status" value="2"/>
</dbReference>
<comment type="cofactor">
    <cofactor evidence="1">
        <name>[4Fe-4S] cluster</name>
        <dbReference type="ChEBI" id="CHEBI:49883"/>
    </cofactor>
</comment>
<evidence type="ECO:0000256" key="9">
    <source>
        <dbReference type="ARBA" id="ARBA00022485"/>
    </source>
</evidence>
<evidence type="ECO:0000256" key="8">
    <source>
        <dbReference type="ARBA" id="ARBA00022220"/>
    </source>
</evidence>
<keyword evidence="11" id="KW-0949">S-adenosyl-L-methionine</keyword>
<evidence type="ECO:0000256" key="3">
    <source>
        <dbReference type="ARBA" id="ARBA00004712"/>
    </source>
</evidence>
<keyword evidence="9" id="KW-0004">4Fe-4S</keyword>
<name>A0ABV7IMP7_9SPHN</name>
<dbReference type="HAMAP" id="MF_01611">
    <property type="entry name" value="FO_synth_sub1"/>
    <property type="match status" value="1"/>
</dbReference>
<evidence type="ECO:0000256" key="4">
    <source>
        <dbReference type="ARBA" id="ARBA00010051"/>
    </source>
</evidence>
<dbReference type="SFLD" id="SFLDF00294">
    <property type="entry name" value="7_8-didemethyl-8-hydroxy-5-dea"/>
    <property type="match status" value="1"/>
</dbReference>
<dbReference type="NCBIfam" id="TIGR03550">
    <property type="entry name" value="F420_cofG"/>
    <property type="match status" value="1"/>
</dbReference>
<dbReference type="PROSITE" id="PS51918">
    <property type="entry name" value="RADICAL_SAM"/>
    <property type="match status" value="2"/>
</dbReference>
<dbReference type="RefSeq" id="WP_379509310.1">
    <property type="nucleotide sequence ID" value="NZ_JBHRTQ010000007.1"/>
</dbReference>
<dbReference type="InterPro" id="IPR034405">
    <property type="entry name" value="F420"/>
</dbReference>
<dbReference type="SUPFAM" id="SSF102114">
    <property type="entry name" value="Radical SAM enzymes"/>
    <property type="match status" value="2"/>
</dbReference>
<dbReference type="InterPro" id="IPR006638">
    <property type="entry name" value="Elp3/MiaA/NifB-like_rSAM"/>
</dbReference>
<evidence type="ECO:0000256" key="16">
    <source>
        <dbReference type="ARBA" id="ARBA00048468"/>
    </source>
</evidence>
<evidence type="ECO:0000313" key="19">
    <source>
        <dbReference type="EMBL" id="MFC3173929.1"/>
    </source>
</evidence>
<dbReference type="Proteomes" id="UP001595604">
    <property type="component" value="Unassembled WGS sequence"/>
</dbReference>
<dbReference type="InterPro" id="IPR020050">
    <property type="entry name" value="FO_synthase_su2"/>
</dbReference>
<evidence type="ECO:0000256" key="14">
    <source>
        <dbReference type="ARBA" id="ARBA00023014"/>
    </source>
</evidence>
<comment type="similarity">
    <text evidence="5">In the N-terminal section; belongs to the radical SAM superfamily. CofG family.</text>
</comment>
<gene>
    <name evidence="19" type="primary">cofH</name>
    <name evidence="19" type="ORF">ACFOD9_06670</name>
</gene>
<dbReference type="GO" id="GO:0141093">
    <property type="term" value="F:5-amino-6-(D-ribitylamino)uracil--L-tyrosine 4-hydroxyphenyl transferase activity"/>
    <property type="evidence" value="ECO:0007669"/>
    <property type="project" value="UniProtKB-EC"/>
</dbReference>
<comment type="catalytic activity">
    <reaction evidence="16">
        <text>5-amino-6-(D-ribitylamino)uracil + L-tyrosine + S-adenosyl-L-methionine = 5-amino-5-(4-hydroxybenzyl)-6-(D-ribitylimino)-5,6-dihydrouracil + 2-iminoacetate + 5'-deoxyadenosine + L-methionine + H(+)</text>
        <dbReference type="Rhea" id="RHEA:55200"/>
        <dbReference type="ChEBI" id="CHEBI:15378"/>
        <dbReference type="ChEBI" id="CHEBI:15934"/>
        <dbReference type="ChEBI" id="CHEBI:17319"/>
        <dbReference type="ChEBI" id="CHEBI:57844"/>
        <dbReference type="ChEBI" id="CHEBI:58315"/>
        <dbReference type="ChEBI" id="CHEBI:59789"/>
        <dbReference type="ChEBI" id="CHEBI:77846"/>
        <dbReference type="ChEBI" id="CHEBI:85936"/>
        <dbReference type="EC" id="2.5.1.147"/>
    </reaction>
</comment>
<evidence type="ECO:0000256" key="7">
    <source>
        <dbReference type="ARBA" id="ARBA00012289"/>
    </source>
</evidence>
<dbReference type="NCBIfam" id="TIGR03551">
    <property type="entry name" value="F420_cofH"/>
    <property type="match status" value="1"/>
</dbReference>
<evidence type="ECO:0000256" key="15">
    <source>
        <dbReference type="ARBA" id="ARBA00023239"/>
    </source>
</evidence>
<dbReference type="InterPro" id="IPR019939">
    <property type="entry name" value="CofG_family"/>
</dbReference>
<dbReference type="NCBIfam" id="NF004884">
    <property type="entry name" value="PRK06245.1"/>
    <property type="match status" value="1"/>
</dbReference>
<dbReference type="SMART" id="SM00729">
    <property type="entry name" value="Elp3"/>
    <property type="match status" value="2"/>
</dbReference>
<dbReference type="PANTHER" id="PTHR43076">
    <property type="entry name" value="FO SYNTHASE (COFH)"/>
    <property type="match status" value="1"/>
</dbReference>
<accession>A0ABV7IMP7</accession>
<feature type="domain" description="Radical SAM core" evidence="18">
    <location>
        <begin position="27"/>
        <end position="274"/>
    </location>
</feature>
<comment type="function">
    <text evidence="2">Catalyzes the radical-mediated synthesis of 7,8-didemethyl-8-hydroxy-5-deazariboflavin (FO) from 5-amino-6-(D-ribitylamino)uracil and L-tyrosine.</text>
</comment>
<organism evidence="19 20">
    <name type="scientific">Novosphingobium bradum</name>
    <dbReference type="NCBI Taxonomy" id="1737444"/>
    <lineage>
        <taxon>Bacteria</taxon>
        <taxon>Pseudomonadati</taxon>
        <taxon>Pseudomonadota</taxon>
        <taxon>Alphaproteobacteria</taxon>
        <taxon>Sphingomonadales</taxon>
        <taxon>Sphingomonadaceae</taxon>
        <taxon>Novosphingobium</taxon>
    </lineage>
</organism>
<dbReference type="EMBL" id="JBHRTQ010000007">
    <property type="protein sequence ID" value="MFC3173929.1"/>
    <property type="molecule type" value="Genomic_DNA"/>
</dbReference>
<evidence type="ECO:0000256" key="5">
    <source>
        <dbReference type="ARBA" id="ARBA00010826"/>
    </source>
</evidence>
<evidence type="ECO:0000313" key="20">
    <source>
        <dbReference type="Proteomes" id="UP001595604"/>
    </source>
</evidence>
<comment type="pathway">
    <text evidence="3">Cofactor biosynthesis; coenzyme F0 biosynthesis.</text>
</comment>
<reference evidence="20" key="1">
    <citation type="journal article" date="2019" name="Int. J. Syst. Evol. Microbiol.">
        <title>The Global Catalogue of Microorganisms (GCM) 10K type strain sequencing project: providing services to taxonomists for standard genome sequencing and annotation.</title>
        <authorList>
            <consortium name="The Broad Institute Genomics Platform"/>
            <consortium name="The Broad Institute Genome Sequencing Center for Infectious Disease"/>
            <person name="Wu L."/>
            <person name="Ma J."/>
        </authorList>
    </citation>
    <scope>NUCLEOTIDE SEQUENCE [LARGE SCALE GENOMIC DNA]</scope>
    <source>
        <strain evidence="20">KCTC 42984</strain>
    </source>
</reference>
<evidence type="ECO:0000256" key="13">
    <source>
        <dbReference type="ARBA" id="ARBA00023004"/>
    </source>
</evidence>
<dbReference type="SFLD" id="SFLDG01388">
    <property type="entry name" value="7_8-didemethyl-8-hydroxy-5-dea"/>
    <property type="match status" value="2"/>
</dbReference>
<evidence type="ECO:0000259" key="18">
    <source>
        <dbReference type="PROSITE" id="PS51918"/>
    </source>
</evidence>
<dbReference type="InterPro" id="IPR045567">
    <property type="entry name" value="CofH/MnqC-like_C"/>
</dbReference>
<keyword evidence="20" id="KW-1185">Reference proteome</keyword>
<feature type="domain" description="Radical SAM core" evidence="18">
    <location>
        <begin position="434"/>
        <end position="673"/>
    </location>
</feature>
<dbReference type="EC" id="4.3.1.32" evidence="6"/>
<keyword evidence="15" id="KW-0456">Lyase</keyword>
<protein>
    <recommendedName>
        <fullName evidence="8">FO synthase</fullName>
        <ecNumber evidence="7">2.5.1.147</ecNumber>
        <ecNumber evidence="6">4.3.1.32</ecNumber>
    </recommendedName>
</protein>
<dbReference type="SFLD" id="SFLDF00343">
    <property type="entry name" value="aminofutalosine_synthase_(mqnE"/>
    <property type="match status" value="1"/>
</dbReference>
<evidence type="ECO:0000256" key="11">
    <source>
        <dbReference type="ARBA" id="ARBA00022691"/>
    </source>
</evidence>
<comment type="catalytic activity">
    <reaction evidence="17">
        <text>5-amino-5-(4-hydroxybenzyl)-6-(D-ribitylimino)-5,6-dihydrouracil + S-adenosyl-L-methionine = 7,8-didemethyl-8-hydroxy-5-deazariboflavin + 5'-deoxyadenosine + L-methionine + NH4(+) + H(+)</text>
        <dbReference type="Rhea" id="RHEA:55204"/>
        <dbReference type="ChEBI" id="CHEBI:15378"/>
        <dbReference type="ChEBI" id="CHEBI:17319"/>
        <dbReference type="ChEBI" id="CHEBI:28938"/>
        <dbReference type="ChEBI" id="CHEBI:57844"/>
        <dbReference type="ChEBI" id="CHEBI:59789"/>
        <dbReference type="ChEBI" id="CHEBI:59904"/>
        <dbReference type="ChEBI" id="CHEBI:85936"/>
        <dbReference type="EC" id="4.3.1.32"/>
    </reaction>
</comment>
<evidence type="ECO:0000256" key="10">
    <source>
        <dbReference type="ARBA" id="ARBA00022679"/>
    </source>
</evidence>
<dbReference type="NCBIfam" id="TIGR00423">
    <property type="entry name" value="CofH family radical SAM protein"/>
    <property type="match status" value="1"/>
</dbReference>
<dbReference type="SFLD" id="SFLDG01389">
    <property type="entry name" value="menaquinone_synthsis_involved"/>
    <property type="match status" value="1"/>
</dbReference>
<evidence type="ECO:0000256" key="1">
    <source>
        <dbReference type="ARBA" id="ARBA00001966"/>
    </source>
</evidence>
<dbReference type="Pfam" id="PF19288">
    <property type="entry name" value="CofH_C"/>
    <property type="match status" value="1"/>
</dbReference>
<keyword evidence="10 19" id="KW-0808">Transferase</keyword>
<keyword evidence="13" id="KW-0408">Iron</keyword>
<dbReference type="InterPro" id="IPR013785">
    <property type="entry name" value="Aldolase_TIM"/>
</dbReference>